<dbReference type="AlphaFoldDB" id="A0A0F9B9A1"/>
<feature type="non-terminal residue" evidence="1">
    <location>
        <position position="1"/>
    </location>
</feature>
<gene>
    <name evidence="1" type="ORF">LCGC14_2556480</name>
</gene>
<name>A0A0F9B9A1_9ZZZZ</name>
<organism evidence="1">
    <name type="scientific">marine sediment metagenome</name>
    <dbReference type="NCBI Taxonomy" id="412755"/>
    <lineage>
        <taxon>unclassified sequences</taxon>
        <taxon>metagenomes</taxon>
        <taxon>ecological metagenomes</taxon>
    </lineage>
</organism>
<protein>
    <submittedName>
        <fullName evidence="1">Uncharacterized protein</fullName>
    </submittedName>
</protein>
<sequence length="159" mass="18704">ARKVLKAIEKMESEQSREDKDSLKKIVITEKELNSYIAYRIETEKEEIMKELRLKLFKKNKIEGKVLIDLRGQKIPGFIRPQMTLFFGGKIEVKKGRARLNIKDLFLEDQRVKPAILDVILNITSKINKTEASSMSDWHELPYGIKDIKTKRRKATFYY</sequence>
<comment type="caution">
    <text evidence="1">The sequence shown here is derived from an EMBL/GenBank/DDBJ whole genome shotgun (WGS) entry which is preliminary data.</text>
</comment>
<accession>A0A0F9B9A1</accession>
<reference evidence="1" key="1">
    <citation type="journal article" date="2015" name="Nature">
        <title>Complex archaea that bridge the gap between prokaryotes and eukaryotes.</title>
        <authorList>
            <person name="Spang A."/>
            <person name="Saw J.H."/>
            <person name="Jorgensen S.L."/>
            <person name="Zaremba-Niedzwiedzka K."/>
            <person name="Martijn J."/>
            <person name="Lind A.E."/>
            <person name="van Eijk R."/>
            <person name="Schleper C."/>
            <person name="Guy L."/>
            <person name="Ettema T.J."/>
        </authorList>
    </citation>
    <scope>NUCLEOTIDE SEQUENCE</scope>
</reference>
<evidence type="ECO:0000313" key="1">
    <source>
        <dbReference type="EMBL" id="KKL10372.1"/>
    </source>
</evidence>
<dbReference type="EMBL" id="LAZR01042087">
    <property type="protein sequence ID" value="KKL10372.1"/>
    <property type="molecule type" value="Genomic_DNA"/>
</dbReference>
<proteinExistence type="predicted"/>